<dbReference type="CDD" id="cd04623">
    <property type="entry name" value="CBS_pair_bac_euk"/>
    <property type="match status" value="1"/>
</dbReference>
<dbReference type="InterPro" id="IPR044725">
    <property type="entry name" value="CBSX3_CBS_dom"/>
</dbReference>
<keyword evidence="5" id="KW-1185">Reference proteome</keyword>
<evidence type="ECO:0000259" key="3">
    <source>
        <dbReference type="PROSITE" id="PS51371"/>
    </source>
</evidence>
<dbReference type="Gene3D" id="3.10.580.10">
    <property type="entry name" value="CBS-domain"/>
    <property type="match status" value="1"/>
</dbReference>
<dbReference type="EMBL" id="JBHUIJ010000017">
    <property type="protein sequence ID" value="MFD2238469.1"/>
    <property type="molecule type" value="Genomic_DNA"/>
</dbReference>
<keyword evidence="1 2" id="KW-0129">CBS domain</keyword>
<proteinExistence type="predicted"/>
<dbReference type="SMART" id="SM00116">
    <property type="entry name" value="CBS"/>
    <property type="match status" value="2"/>
</dbReference>
<dbReference type="PROSITE" id="PS51371">
    <property type="entry name" value="CBS"/>
    <property type="match status" value="2"/>
</dbReference>
<feature type="domain" description="CBS" evidence="3">
    <location>
        <begin position="76"/>
        <end position="131"/>
    </location>
</feature>
<evidence type="ECO:0000313" key="5">
    <source>
        <dbReference type="Proteomes" id="UP001597371"/>
    </source>
</evidence>
<feature type="domain" description="CBS" evidence="3">
    <location>
        <begin position="10"/>
        <end position="66"/>
    </location>
</feature>
<accession>A0ABW5CMB1</accession>
<dbReference type="Pfam" id="PF00571">
    <property type="entry name" value="CBS"/>
    <property type="match status" value="2"/>
</dbReference>
<organism evidence="4 5">
    <name type="scientific">Aureimonas populi</name>
    <dbReference type="NCBI Taxonomy" id="1701758"/>
    <lineage>
        <taxon>Bacteria</taxon>
        <taxon>Pseudomonadati</taxon>
        <taxon>Pseudomonadota</taxon>
        <taxon>Alphaproteobacteria</taxon>
        <taxon>Hyphomicrobiales</taxon>
        <taxon>Aurantimonadaceae</taxon>
        <taxon>Aureimonas</taxon>
    </lineage>
</organism>
<gene>
    <name evidence="4" type="ORF">ACFSKQ_13520</name>
</gene>
<sequence>MTIRHILNAKGRDILTVLPSASVADAARMLCERKIGALPIIEEGGRLAGILSERDVVRLVVSHGAEGLSKTVSEVMTRDVVTGREEMTLNEAMEAMTRGRFRHLPICDEDRLVGIISIGDAVKRRIEDVEREAEELRTYIHAG</sequence>
<dbReference type="PANTHER" id="PTHR43080:SF2">
    <property type="entry name" value="CBS DOMAIN-CONTAINING PROTEIN"/>
    <property type="match status" value="1"/>
</dbReference>
<comment type="caution">
    <text evidence="4">The sequence shown here is derived from an EMBL/GenBank/DDBJ whole genome shotgun (WGS) entry which is preliminary data.</text>
</comment>
<dbReference type="SUPFAM" id="SSF54631">
    <property type="entry name" value="CBS-domain pair"/>
    <property type="match status" value="1"/>
</dbReference>
<dbReference type="InterPro" id="IPR046342">
    <property type="entry name" value="CBS_dom_sf"/>
</dbReference>
<reference evidence="5" key="1">
    <citation type="journal article" date="2019" name="Int. J. Syst. Evol. Microbiol.">
        <title>The Global Catalogue of Microorganisms (GCM) 10K type strain sequencing project: providing services to taxonomists for standard genome sequencing and annotation.</title>
        <authorList>
            <consortium name="The Broad Institute Genomics Platform"/>
            <consortium name="The Broad Institute Genome Sequencing Center for Infectious Disease"/>
            <person name="Wu L."/>
            <person name="Ma J."/>
        </authorList>
    </citation>
    <scope>NUCLEOTIDE SEQUENCE [LARGE SCALE GENOMIC DNA]</scope>
    <source>
        <strain evidence="5">ZS-35-S2</strain>
    </source>
</reference>
<evidence type="ECO:0000313" key="4">
    <source>
        <dbReference type="EMBL" id="MFD2238469.1"/>
    </source>
</evidence>
<protein>
    <submittedName>
        <fullName evidence="4">CBS domain-containing protein</fullName>
    </submittedName>
</protein>
<dbReference type="RefSeq" id="WP_209736492.1">
    <property type="nucleotide sequence ID" value="NZ_CP072611.1"/>
</dbReference>
<name>A0ABW5CMB1_9HYPH</name>
<dbReference type="Proteomes" id="UP001597371">
    <property type="component" value="Unassembled WGS sequence"/>
</dbReference>
<dbReference type="PANTHER" id="PTHR43080">
    <property type="entry name" value="CBS DOMAIN-CONTAINING PROTEIN CBSX3, MITOCHONDRIAL"/>
    <property type="match status" value="1"/>
</dbReference>
<evidence type="ECO:0000256" key="2">
    <source>
        <dbReference type="PROSITE-ProRule" id="PRU00703"/>
    </source>
</evidence>
<evidence type="ECO:0000256" key="1">
    <source>
        <dbReference type="ARBA" id="ARBA00023122"/>
    </source>
</evidence>
<dbReference type="InterPro" id="IPR051257">
    <property type="entry name" value="Diverse_CBS-Domain"/>
</dbReference>
<dbReference type="InterPro" id="IPR000644">
    <property type="entry name" value="CBS_dom"/>
</dbReference>